<evidence type="ECO:0000313" key="2">
    <source>
        <dbReference type="Proteomes" id="UP000229600"/>
    </source>
</evidence>
<protein>
    <submittedName>
        <fullName evidence="1">Uncharacterized protein</fullName>
    </submittedName>
</protein>
<dbReference type="EMBL" id="PCWN01000004">
    <property type="protein sequence ID" value="PIR04361.1"/>
    <property type="molecule type" value="Genomic_DNA"/>
</dbReference>
<gene>
    <name evidence="1" type="ORF">COV59_01400</name>
</gene>
<dbReference type="Proteomes" id="UP000229600">
    <property type="component" value="Unassembled WGS sequence"/>
</dbReference>
<evidence type="ECO:0000313" key="1">
    <source>
        <dbReference type="EMBL" id="PIR04361.1"/>
    </source>
</evidence>
<reference evidence="1 2" key="1">
    <citation type="submission" date="2017-09" db="EMBL/GenBank/DDBJ databases">
        <title>Depth-based differentiation of microbial function through sediment-hosted aquifers and enrichment of novel symbionts in the deep terrestrial subsurface.</title>
        <authorList>
            <person name="Probst A.J."/>
            <person name="Ladd B."/>
            <person name="Jarett J.K."/>
            <person name="Geller-Mcgrath D.E."/>
            <person name="Sieber C.M."/>
            <person name="Emerson J.B."/>
            <person name="Anantharaman K."/>
            <person name="Thomas B.C."/>
            <person name="Malmstrom R."/>
            <person name="Stieglmeier M."/>
            <person name="Klingl A."/>
            <person name="Woyke T."/>
            <person name="Ryan C.M."/>
            <person name="Banfield J.F."/>
        </authorList>
    </citation>
    <scope>NUCLEOTIDE SEQUENCE [LARGE SCALE GENOMIC DNA]</scope>
    <source>
        <strain evidence="1">CG11_big_fil_rev_8_21_14_0_20_39_34</strain>
    </source>
</reference>
<sequence>MSETKRKKGESFEGFMRRTKKTWLRSGKLLQARKIMFFQKKKSKNMQKESTVRGNCKASKTEYLQKIGKLPPDEYKKRF</sequence>
<organism evidence="1 2">
    <name type="scientific">Candidatus Magasanikbacteria bacterium CG11_big_fil_rev_8_21_14_0_20_39_34</name>
    <dbReference type="NCBI Taxonomy" id="1974653"/>
    <lineage>
        <taxon>Bacteria</taxon>
        <taxon>Candidatus Magasanikiibacteriota</taxon>
    </lineage>
</organism>
<accession>A0A2H0N637</accession>
<name>A0A2H0N637_9BACT</name>
<comment type="caution">
    <text evidence="1">The sequence shown here is derived from an EMBL/GenBank/DDBJ whole genome shotgun (WGS) entry which is preliminary data.</text>
</comment>
<proteinExistence type="predicted"/>
<dbReference type="AlphaFoldDB" id="A0A2H0N637"/>